<keyword evidence="2 4" id="KW-0689">Ribosomal protein</keyword>
<reference evidence="6 7" key="1">
    <citation type="journal article" date="2023" name="Life. Sci Alliance">
        <title>Evolutionary insights into 3D genome organization and epigenetic landscape of Vigna mungo.</title>
        <authorList>
            <person name="Junaid A."/>
            <person name="Singh B."/>
            <person name="Bhatia S."/>
        </authorList>
    </citation>
    <scope>NUCLEOTIDE SEQUENCE [LARGE SCALE GENOMIC DNA]</scope>
    <source>
        <strain evidence="6">Urdbean</strain>
    </source>
</reference>
<dbReference type="PANTHER" id="PTHR12884:SF37">
    <property type="entry name" value="60S RIBOSOMAL PROTEIN L29"/>
    <property type="match status" value="1"/>
</dbReference>
<evidence type="ECO:0000256" key="1">
    <source>
        <dbReference type="ARBA" id="ARBA00010247"/>
    </source>
</evidence>
<organism evidence="6 7">
    <name type="scientific">Vigna mungo</name>
    <name type="common">Black gram</name>
    <name type="synonym">Phaseolus mungo</name>
    <dbReference type="NCBI Taxonomy" id="3915"/>
    <lineage>
        <taxon>Eukaryota</taxon>
        <taxon>Viridiplantae</taxon>
        <taxon>Streptophyta</taxon>
        <taxon>Embryophyta</taxon>
        <taxon>Tracheophyta</taxon>
        <taxon>Spermatophyta</taxon>
        <taxon>Magnoliopsida</taxon>
        <taxon>eudicotyledons</taxon>
        <taxon>Gunneridae</taxon>
        <taxon>Pentapetalae</taxon>
        <taxon>rosids</taxon>
        <taxon>fabids</taxon>
        <taxon>Fabales</taxon>
        <taxon>Fabaceae</taxon>
        <taxon>Papilionoideae</taxon>
        <taxon>50 kb inversion clade</taxon>
        <taxon>NPAAA clade</taxon>
        <taxon>indigoferoid/millettioid clade</taxon>
        <taxon>Phaseoleae</taxon>
        <taxon>Vigna</taxon>
    </lineage>
</organism>
<dbReference type="Pfam" id="PF01779">
    <property type="entry name" value="Ribosomal_L29e"/>
    <property type="match status" value="1"/>
</dbReference>
<evidence type="ECO:0000256" key="3">
    <source>
        <dbReference type="ARBA" id="ARBA00023274"/>
    </source>
</evidence>
<dbReference type="InterPro" id="IPR002673">
    <property type="entry name" value="Ribosomal_eL29"/>
</dbReference>
<sequence length="124" mass="13884">MNIRGRIWTSIEGQTDLLYLCVAACSNGFCIPVREQFNSSPYHLCYSSGSNLPPQPNETSFSKNHTALNQSYKAHKSGIKKPKRHRHTSTKVVQMDFAFPFASNLTLLPTTYVIALAAISLHNR</sequence>
<dbReference type="AlphaFoldDB" id="A0AAQ3P7Y5"/>
<gene>
    <name evidence="6" type="ORF">V8G54_002345</name>
</gene>
<proteinExistence type="inferred from homology"/>
<evidence type="ECO:0000256" key="4">
    <source>
        <dbReference type="RuleBase" id="RU364026"/>
    </source>
</evidence>
<evidence type="ECO:0000313" key="7">
    <source>
        <dbReference type="Proteomes" id="UP001374535"/>
    </source>
</evidence>
<dbReference type="EMBL" id="CP144700">
    <property type="protein sequence ID" value="WVZ23801.1"/>
    <property type="molecule type" value="Genomic_DNA"/>
</dbReference>
<keyword evidence="5" id="KW-0472">Membrane</keyword>
<dbReference type="PANTHER" id="PTHR12884">
    <property type="entry name" value="60S RIBOSOMAL PROTEIN L29"/>
    <property type="match status" value="1"/>
</dbReference>
<dbReference type="Gene3D" id="6.10.140.1730">
    <property type="match status" value="1"/>
</dbReference>
<dbReference type="GO" id="GO:0022625">
    <property type="term" value="C:cytosolic large ribosomal subunit"/>
    <property type="evidence" value="ECO:0007669"/>
    <property type="project" value="TreeGrafter"/>
</dbReference>
<dbReference type="Proteomes" id="UP001374535">
    <property type="component" value="Chromosome 1"/>
</dbReference>
<evidence type="ECO:0000256" key="5">
    <source>
        <dbReference type="SAM" id="Phobius"/>
    </source>
</evidence>
<keyword evidence="3 4" id="KW-0687">Ribonucleoprotein</keyword>
<keyword evidence="5" id="KW-0812">Transmembrane</keyword>
<protein>
    <recommendedName>
        <fullName evidence="4">60S ribosomal protein L29</fullName>
    </recommendedName>
</protein>
<name>A0AAQ3P7Y5_VIGMU</name>
<evidence type="ECO:0000256" key="2">
    <source>
        <dbReference type="ARBA" id="ARBA00022980"/>
    </source>
</evidence>
<dbReference type="GO" id="GO:0003735">
    <property type="term" value="F:structural constituent of ribosome"/>
    <property type="evidence" value="ECO:0007669"/>
    <property type="project" value="UniProtKB-UniRule"/>
</dbReference>
<comment type="similarity">
    <text evidence="1 4">Belongs to the eukaryotic ribosomal protein eL29 family.</text>
</comment>
<evidence type="ECO:0000313" key="6">
    <source>
        <dbReference type="EMBL" id="WVZ23801.1"/>
    </source>
</evidence>
<feature type="transmembrane region" description="Helical" evidence="5">
    <location>
        <begin position="97"/>
        <end position="121"/>
    </location>
</feature>
<accession>A0AAQ3P7Y5</accession>
<keyword evidence="7" id="KW-1185">Reference proteome</keyword>
<dbReference type="GO" id="GO:0002181">
    <property type="term" value="P:cytoplasmic translation"/>
    <property type="evidence" value="ECO:0007669"/>
    <property type="project" value="TreeGrafter"/>
</dbReference>
<keyword evidence="5" id="KW-1133">Transmembrane helix</keyword>